<keyword evidence="6 10" id="KW-0720">Serine protease</keyword>
<feature type="domain" description="Lon proteolytic" evidence="16">
    <location>
        <begin position="648"/>
        <end position="829"/>
    </location>
</feature>
<evidence type="ECO:0000256" key="10">
    <source>
        <dbReference type="HAMAP-Rule" id="MF_01973"/>
    </source>
</evidence>
<evidence type="ECO:0000259" key="16">
    <source>
        <dbReference type="PROSITE" id="PS51786"/>
    </source>
</evidence>
<dbReference type="InterPro" id="IPR014721">
    <property type="entry name" value="Ribsml_uS5_D2-typ_fold_subgr"/>
</dbReference>
<reference evidence="18 19" key="1">
    <citation type="submission" date="2018-06" db="EMBL/GenBank/DDBJ databases">
        <authorList>
            <consortium name="Pathogen Informatics"/>
            <person name="Doyle S."/>
        </authorList>
    </citation>
    <scope>NUCLEOTIDE SEQUENCE [LARGE SCALE GENOMIC DNA]</scope>
    <source>
        <strain evidence="18 19">NCTC11997</strain>
    </source>
</reference>
<evidence type="ECO:0000256" key="11">
    <source>
        <dbReference type="PIRNR" id="PIRNR001174"/>
    </source>
</evidence>
<dbReference type="FunFam" id="3.30.230.10:FF:000010">
    <property type="entry name" value="Lon protease"/>
    <property type="match status" value="1"/>
</dbReference>
<dbReference type="FunFam" id="3.40.50.300:FF:000021">
    <property type="entry name" value="Lon protease homolog"/>
    <property type="match status" value="1"/>
</dbReference>
<dbReference type="Gene3D" id="1.10.8.60">
    <property type="match status" value="1"/>
</dbReference>
<keyword evidence="8 10" id="KW-0346">Stress response</keyword>
<evidence type="ECO:0000313" key="18">
    <source>
        <dbReference type="EMBL" id="SUA50534.1"/>
    </source>
</evidence>
<dbReference type="InterPro" id="IPR003959">
    <property type="entry name" value="ATPase_AAA_core"/>
</dbReference>
<dbReference type="PRINTS" id="PR00830">
    <property type="entry name" value="ENDOLAPTASE"/>
</dbReference>
<evidence type="ECO:0000256" key="12">
    <source>
        <dbReference type="PIRSR" id="PIRSR001174-1"/>
    </source>
</evidence>
<keyword evidence="5 10" id="KW-0378">Hydrolase</keyword>
<dbReference type="SUPFAM" id="SSF52540">
    <property type="entry name" value="P-loop containing nucleoside triphosphate hydrolases"/>
    <property type="match status" value="1"/>
</dbReference>
<comment type="subunit">
    <text evidence="10 11">Homohexamer. Organized in a ring with a central cavity.</text>
</comment>
<dbReference type="InterPro" id="IPR046336">
    <property type="entry name" value="Lon_prtase_N_sf"/>
</dbReference>
<dbReference type="InterPro" id="IPR020568">
    <property type="entry name" value="Ribosomal_Su5_D2-typ_SF"/>
</dbReference>
<dbReference type="AlphaFoldDB" id="A0A378XAC3"/>
<dbReference type="GO" id="GO:0005524">
    <property type="term" value="F:ATP binding"/>
    <property type="evidence" value="ECO:0007669"/>
    <property type="project" value="UniProtKB-UniRule"/>
</dbReference>
<dbReference type="HAMAP" id="MF_01973">
    <property type="entry name" value="lon_bact"/>
    <property type="match status" value="1"/>
</dbReference>
<evidence type="ECO:0000256" key="6">
    <source>
        <dbReference type="ARBA" id="ARBA00022825"/>
    </source>
</evidence>
<dbReference type="STRING" id="1122619.GCA_000373745_00546"/>
<dbReference type="InterPro" id="IPR003593">
    <property type="entry name" value="AAA+_ATPase"/>
</dbReference>
<evidence type="ECO:0000256" key="3">
    <source>
        <dbReference type="ARBA" id="ARBA00022670"/>
    </source>
</evidence>
<dbReference type="SMART" id="SM00464">
    <property type="entry name" value="LON"/>
    <property type="match status" value="1"/>
</dbReference>
<dbReference type="Gene3D" id="2.30.130.40">
    <property type="entry name" value="LON domain-like"/>
    <property type="match status" value="1"/>
</dbReference>
<dbReference type="GO" id="GO:0034605">
    <property type="term" value="P:cellular response to heat"/>
    <property type="evidence" value="ECO:0007669"/>
    <property type="project" value="UniProtKB-UniRule"/>
</dbReference>
<comment type="subcellular location">
    <subcellularLocation>
        <location evidence="1 10 11">Cytoplasm</location>
    </subcellularLocation>
</comment>
<dbReference type="PROSITE" id="PS51786">
    <property type="entry name" value="LON_PROTEOLYTIC"/>
    <property type="match status" value="1"/>
</dbReference>
<dbReference type="Gene3D" id="1.20.5.5270">
    <property type="match status" value="1"/>
</dbReference>
<feature type="binding site" evidence="10 13">
    <location>
        <begin position="382"/>
        <end position="389"/>
    </location>
    <ligand>
        <name>ATP</name>
        <dbReference type="ChEBI" id="CHEBI:30616"/>
    </ligand>
</feature>
<feature type="active site" evidence="10 12">
    <location>
        <position position="778"/>
    </location>
</feature>
<dbReference type="Gene3D" id="1.20.58.1480">
    <property type="match status" value="1"/>
</dbReference>
<dbReference type="Pfam" id="PF05362">
    <property type="entry name" value="Lon_C"/>
    <property type="match status" value="1"/>
</dbReference>
<evidence type="ECO:0000256" key="1">
    <source>
        <dbReference type="ARBA" id="ARBA00004496"/>
    </source>
</evidence>
<dbReference type="Proteomes" id="UP000254603">
    <property type="component" value="Unassembled WGS sequence"/>
</dbReference>
<dbReference type="GO" id="GO:0043565">
    <property type="term" value="F:sequence-specific DNA binding"/>
    <property type="evidence" value="ECO:0007669"/>
    <property type="project" value="UniProtKB-UniRule"/>
</dbReference>
<evidence type="ECO:0000256" key="9">
    <source>
        <dbReference type="ARBA" id="ARBA00050665"/>
    </source>
</evidence>
<evidence type="ECO:0000256" key="15">
    <source>
        <dbReference type="RuleBase" id="RU000591"/>
    </source>
</evidence>
<evidence type="ECO:0000256" key="2">
    <source>
        <dbReference type="ARBA" id="ARBA00022490"/>
    </source>
</evidence>
<dbReference type="InterPro" id="IPR004815">
    <property type="entry name" value="Lon_bac/euk-typ"/>
</dbReference>
<dbReference type="InterPro" id="IPR054594">
    <property type="entry name" value="Lon_lid"/>
</dbReference>
<evidence type="ECO:0000256" key="7">
    <source>
        <dbReference type="ARBA" id="ARBA00022840"/>
    </source>
</evidence>
<keyword evidence="7 10" id="KW-0067">ATP-binding</keyword>
<dbReference type="PROSITE" id="PS01046">
    <property type="entry name" value="LON_SER"/>
    <property type="match status" value="1"/>
</dbReference>
<dbReference type="PANTHER" id="PTHR10046">
    <property type="entry name" value="ATP DEPENDENT LON PROTEASE FAMILY MEMBER"/>
    <property type="match status" value="1"/>
</dbReference>
<feature type="domain" description="Lon N-terminal" evidence="17">
    <location>
        <begin position="37"/>
        <end position="231"/>
    </location>
</feature>
<evidence type="ECO:0000256" key="5">
    <source>
        <dbReference type="ARBA" id="ARBA00022801"/>
    </source>
</evidence>
<evidence type="ECO:0000256" key="8">
    <source>
        <dbReference type="ARBA" id="ARBA00023016"/>
    </source>
</evidence>
<dbReference type="PIRSF" id="PIRSF001174">
    <property type="entry name" value="Lon_proteas"/>
    <property type="match status" value="1"/>
</dbReference>
<evidence type="ECO:0000256" key="4">
    <source>
        <dbReference type="ARBA" id="ARBA00022741"/>
    </source>
</evidence>
<feature type="active site" evidence="10 12">
    <location>
        <position position="735"/>
    </location>
</feature>
<dbReference type="CDD" id="cd19500">
    <property type="entry name" value="RecA-like_Lon"/>
    <property type="match status" value="1"/>
</dbReference>
<dbReference type="SUPFAM" id="SSF54211">
    <property type="entry name" value="Ribosomal protein S5 domain 2-like"/>
    <property type="match status" value="1"/>
</dbReference>
<dbReference type="EC" id="3.4.21.53" evidence="10 11"/>
<gene>
    <name evidence="10 18" type="primary">lon</name>
    <name evidence="18" type="ORF">NCTC11997_00251</name>
</gene>
<dbReference type="Pfam" id="PF22667">
    <property type="entry name" value="Lon_lid"/>
    <property type="match status" value="1"/>
</dbReference>
<keyword evidence="3 10" id="KW-0645">Protease</keyword>
<dbReference type="SMART" id="SM00382">
    <property type="entry name" value="AAA"/>
    <property type="match status" value="1"/>
</dbReference>
<evidence type="ECO:0000313" key="19">
    <source>
        <dbReference type="Proteomes" id="UP000254603"/>
    </source>
</evidence>
<comment type="induction">
    <text evidence="10">By heat shock.</text>
</comment>
<organism evidence="18 19">
    <name type="scientific">Oligella ureolytica</name>
    <dbReference type="NCBI Taxonomy" id="90244"/>
    <lineage>
        <taxon>Bacteria</taxon>
        <taxon>Pseudomonadati</taxon>
        <taxon>Pseudomonadota</taxon>
        <taxon>Betaproteobacteria</taxon>
        <taxon>Burkholderiales</taxon>
        <taxon>Alcaligenaceae</taxon>
        <taxon>Oligella</taxon>
    </lineage>
</organism>
<dbReference type="PROSITE" id="PS51787">
    <property type="entry name" value="LON_N"/>
    <property type="match status" value="1"/>
</dbReference>
<dbReference type="GO" id="GO:0004176">
    <property type="term" value="F:ATP-dependent peptidase activity"/>
    <property type="evidence" value="ECO:0007669"/>
    <property type="project" value="UniProtKB-UniRule"/>
</dbReference>
<dbReference type="EMBL" id="UGSB01000001">
    <property type="protein sequence ID" value="SUA50534.1"/>
    <property type="molecule type" value="Genomic_DNA"/>
</dbReference>
<dbReference type="Gene3D" id="3.30.230.10">
    <property type="match status" value="1"/>
</dbReference>
<dbReference type="InterPro" id="IPR015947">
    <property type="entry name" value="PUA-like_sf"/>
</dbReference>
<dbReference type="GO" id="GO:0005737">
    <property type="term" value="C:cytoplasm"/>
    <property type="evidence" value="ECO:0007669"/>
    <property type="project" value="UniProtKB-SubCell"/>
</dbReference>
<evidence type="ECO:0000259" key="17">
    <source>
        <dbReference type="PROSITE" id="PS51787"/>
    </source>
</evidence>
<proteinExistence type="evidence at transcript level"/>
<dbReference type="InterPro" id="IPR027065">
    <property type="entry name" value="Lon_Prtase"/>
</dbReference>
<dbReference type="InterPro" id="IPR027543">
    <property type="entry name" value="Lon_bac"/>
</dbReference>
<dbReference type="GO" id="GO:0016887">
    <property type="term" value="F:ATP hydrolysis activity"/>
    <property type="evidence" value="ECO:0007669"/>
    <property type="project" value="UniProtKB-UniRule"/>
</dbReference>
<comment type="similarity">
    <text evidence="10 11 14 15">Belongs to the peptidase S16 family.</text>
</comment>
<dbReference type="InterPro" id="IPR008268">
    <property type="entry name" value="Peptidase_S16_AS"/>
</dbReference>
<dbReference type="Pfam" id="PF02190">
    <property type="entry name" value="LON_substr_bdg"/>
    <property type="match status" value="1"/>
</dbReference>
<keyword evidence="4 10" id="KW-0547">Nucleotide-binding</keyword>
<dbReference type="GO" id="GO:0006515">
    <property type="term" value="P:protein quality control for misfolded or incompletely synthesized proteins"/>
    <property type="evidence" value="ECO:0007669"/>
    <property type="project" value="UniProtKB-UniRule"/>
</dbReference>
<dbReference type="FunFam" id="1.20.5.5270:FF:000002">
    <property type="entry name" value="Lon protease homolog"/>
    <property type="match status" value="1"/>
</dbReference>
<dbReference type="InterPro" id="IPR027417">
    <property type="entry name" value="P-loop_NTPase"/>
</dbReference>
<protein>
    <recommendedName>
        <fullName evidence="10 11">Lon protease</fullName>
        <ecNumber evidence="10 11">3.4.21.53</ecNumber>
    </recommendedName>
    <alternativeName>
        <fullName evidence="10">ATP-dependent protease La</fullName>
    </alternativeName>
</protein>
<dbReference type="InterPro" id="IPR003111">
    <property type="entry name" value="Lon_prtase_N"/>
</dbReference>
<dbReference type="InterPro" id="IPR008269">
    <property type="entry name" value="Lon_proteolytic"/>
</dbReference>
<comment type="catalytic activity">
    <reaction evidence="9 10 11 14">
        <text>Hydrolysis of proteins in presence of ATP.</text>
        <dbReference type="EC" id="3.4.21.53"/>
    </reaction>
</comment>
<evidence type="ECO:0000256" key="14">
    <source>
        <dbReference type="PROSITE-ProRule" id="PRU01122"/>
    </source>
</evidence>
<dbReference type="NCBIfam" id="TIGR00763">
    <property type="entry name" value="lon"/>
    <property type="match status" value="1"/>
</dbReference>
<dbReference type="GO" id="GO:0004252">
    <property type="term" value="F:serine-type endopeptidase activity"/>
    <property type="evidence" value="ECO:0007669"/>
    <property type="project" value="UniProtKB-UniRule"/>
</dbReference>
<sequence length="863" mass="95100">MGLELSCLSPIIVVNSLLIGQENMSNINLLPELPVQLPLLPLRDVVIFPHMVIPLFVGRPRSITALEEAVENSNKRIVLVAQKAANKDEPAPEDIYEMGVVANILQLLKLPDGTVKVLVEGIQRAHLESINDTGDCYMVDALPVVPSDEERPDLEAMRRTITAQFEQYVKLNKKLAPEIVGSISAMDNIHRLADMIASHLPMKQEQKQEALEELDINARLELLLNHIENEIEILQVERRIRGRVKKQMEKSQRDYYLNEQVKAIQKELGEGEDGADLEELERKIEAARMPAEARKKAEAELKKLRLMSPMSAEAGVIRNYIETLVALPWKKKSRVNNSLLDAQEVLDADHDGLERVKERILEYLAVQQRVDKIKAPILCLVGPPGVGKTSLGQSIAKATNRKYVRMALGGVRDEAEIRGHRRTYIGAMPGKILQNMTKVGVRNPLFLLDEIDKMGMDFRGDPSSALLEVLDPEQNHTFQDHYAEVDYDLSDVMFVATSNTLNIPPALLDRMEVIRLSGYTEDEKVAIATNHLIPKSMENNGLKEAELEIEESAVRDIVRYYTREAGVRALEREIGKICRKVVKQIITDEAKSVAAKKATKTAAKKTASKAAAKKAAAVAAKKAVIVNSDNLSDYLGVRRFSFGLAEAENQVGQVTGLAWTEVGGDLLTIEVAAIGGKGQIQHTGSLGDVMKESMQAARTVVRYRSHRLGLVDSLFEKKDIHIHVPEGATPKDGPSAGIAITTALVSALSGIPVRADVAMTGEVTLRGEVLAIGGLKEKLLAALRGGIQKVLIPEENVKDLQDIPENVKNGLEIVPVKWIDKVLEEALEYMPTPLTEEEVERMAAEALAAKATGNDDAASKLKH</sequence>
<name>A0A378XAC3_9BURK</name>
<dbReference type="Pfam" id="PF00004">
    <property type="entry name" value="AAA"/>
    <property type="match status" value="1"/>
</dbReference>
<dbReference type="SUPFAM" id="SSF88697">
    <property type="entry name" value="PUA domain-like"/>
    <property type="match status" value="1"/>
</dbReference>
<dbReference type="Gene3D" id="3.40.50.300">
    <property type="entry name" value="P-loop containing nucleotide triphosphate hydrolases"/>
    <property type="match status" value="1"/>
</dbReference>
<accession>A0A378XAC3</accession>
<evidence type="ECO:0000256" key="13">
    <source>
        <dbReference type="PIRSR" id="PIRSR001174-2"/>
    </source>
</evidence>
<keyword evidence="2 10" id="KW-0963">Cytoplasm</keyword>
<comment type="function">
    <text evidence="10">ATP-dependent serine protease that mediates the selective degradation of mutant and abnormal proteins as well as certain short-lived regulatory proteins. Required for cellular homeostasis and for survival from DNA damage and developmental changes induced by stress. Degrades polypeptides processively to yield small peptide fragments that are 5 to 10 amino acids long. Binds to DNA in a double-stranded, site-specific manner.</text>
</comment>